<evidence type="ECO:0000313" key="7">
    <source>
        <dbReference type="EMBL" id="MBN3554008.1"/>
    </source>
</evidence>
<feature type="transmembrane region" description="Helical" evidence="6">
    <location>
        <begin position="262"/>
        <end position="284"/>
    </location>
</feature>
<keyword evidence="3 6" id="KW-0812">Transmembrane</keyword>
<protein>
    <submittedName>
        <fullName evidence="7">Oligosaccharide flippase family protein</fullName>
    </submittedName>
</protein>
<gene>
    <name evidence="7" type="ORF">JYA63_07015</name>
</gene>
<reference evidence="7 8" key="1">
    <citation type="submission" date="2021-01" db="EMBL/GenBank/DDBJ databases">
        <title>Genome Sequencing of Type Strains.</title>
        <authorList>
            <person name="Lemaire J.F."/>
            <person name="Inderbitzin P."/>
            <person name="Collins S.B."/>
            <person name="Wespe N."/>
            <person name="Knight-Connoni V."/>
        </authorList>
    </citation>
    <scope>NUCLEOTIDE SEQUENCE [LARGE SCALE GENOMIC DNA]</scope>
    <source>
        <strain evidence="7 8">DSM 23009</strain>
    </source>
</reference>
<name>A0ABS2ZNQ7_9BACL</name>
<comment type="caution">
    <text evidence="7">The sequence shown here is derived from an EMBL/GenBank/DDBJ whole genome shotgun (WGS) entry which is preliminary data.</text>
</comment>
<evidence type="ECO:0000256" key="2">
    <source>
        <dbReference type="ARBA" id="ARBA00022475"/>
    </source>
</evidence>
<comment type="subcellular location">
    <subcellularLocation>
        <location evidence="1">Cell membrane</location>
        <topology evidence="1">Multi-pass membrane protein</topology>
    </subcellularLocation>
</comment>
<proteinExistence type="predicted"/>
<feature type="transmembrane region" description="Helical" evidence="6">
    <location>
        <begin position="120"/>
        <end position="141"/>
    </location>
</feature>
<evidence type="ECO:0000256" key="3">
    <source>
        <dbReference type="ARBA" id="ARBA00022692"/>
    </source>
</evidence>
<evidence type="ECO:0000256" key="5">
    <source>
        <dbReference type="ARBA" id="ARBA00023136"/>
    </source>
</evidence>
<evidence type="ECO:0000256" key="1">
    <source>
        <dbReference type="ARBA" id="ARBA00004651"/>
    </source>
</evidence>
<feature type="transmembrane region" description="Helical" evidence="6">
    <location>
        <begin position="54"/>
        <end position="74"/>
    </location>
</feature>
<feature type="transmembrane region" description="Helical" evidence="6">
    <location>
        <begin position="24"/>
        <end position="42"/>
    </location>
</feature>
<feature type="transmembrane region" description="Helical" evidence="6">
    <location>
        <begin position="178"/>
        <end position="200"/>
    </location>
</feature>
<dbReference type="PANTHER" id="PTHR30250">
    <property type="entry name" value="PST FAMILY PREDICTED COLANIC ACID TRANSPORTER"/>
    <property type="match status" value="1"/>
</dbReference>
<feature type="transmembrane region" description="Helical" evidence="6">
    <location>
        <begin position="95"/>
        <end position="114"/>
    </location>
</feature>
<dbReference type="Proteomes" id="UP001296923">
    <property type="component" value="Unassembled WGS sequence"/>
</dbReference>
<organism evidence="7 8">
    <name type="scientific">Fictibacillus nanhaiensis</name>
    <dbReference type="NCBI Taxonomy" id="742169"/>
    <lineage>
        <taxon>Bacteria</taxon>
        <taxon>Bacillati</taxon>
        <taxon>Bacillota</taxon>
        <taxon>Bacilli</taxon>
        <taxon>Bacillales</taxon>
        <taxon>Fictibacillaceae</taxon>
        <taxon>Fictibacillus</taxon>
    </lineage>
</organism>
<feature type="transmembrane region" description="Helical" evidence="6">
    <location>
        <begin position="395"/>
        <end position="416"/>
    </location>
</feature>
<feature type="transmembrane region" description="Helical" evidence="6">
    <location>
        <begin position="370"/>
        <end position="389"/>
    </location>
</feature>
<dbReference type="InterPro" id="IPR050833">
    <property type="entry name" value="Poly_Biosynth_Transport"/>
</dbReference>
<evidence type="ECO:0000256" key="4">
    <source>
        <dbReference type="ARBA" id="ARBA00022989"/>
    </source>
</evidence>
<feature type="transmembrane region" description="Helical" evidence="6">
    <location>
        <begin position="341"/>
        <end position="363"/>
    </location>
</feature>
<feature type="transmembrane region" description="Helical" evidence="6">
    <location>
        <begin position="305"/>
        <end position="329"/>
    </location>
</feature>
<keyword evidence="4 6" id="KW-1133">Transmembrane helix</keyword>
<dbReference type="EMBL" id="JAFHKR010000038">
    <property type="protein sequence ID" value="MBN3554008.1"/>
    <property type="molecule type" value="Genomic_DNA"/>
</dbReference>
<evidence type="ECO:0000256" key="6">
    <source>
        <dbReference type="SAM" id="Phobius"/>
    </source>
</evidence>
<keyword evidence="5 6" id="KW-0472">Membrane</keyword>
<dbReference type="Pfam" id="PF13440">
    <property type="entry name" value="Polysacc_synt_3"/>
    <property type="match status" value="1"/>
</dbReference>
<feature type="transmembrane region" description="Helical" evidence="6">
    <location>
        <begin position="153"/>
        <end position="172"/>
    </location>
</feature>
<keyword evidence="2" id="KW-1003">Cell membrane</keyword>
<keyword evidence="8" id="KW-1185">Reference proteome</keyword>
<dbReference type="RefSeq" id="WP_205725070.1">
    <property type="nucleotide sequence ID" value="NZ_JAFHKR010000038.1"/>
</dbReference>
<feature type="transmembrane region" description="Helical" evidence="6">
    <location>
        <begin position="221"/>
        <end position="250"/>
    </location>
</feature>
<accession>A0ABS2ZNQ7</accession>
<dbReference type="PANTHER" id="PTHR30250:SF11">
    <property type="entry name" value="O-ANTIGEN TRANSPORTER-RELATED"/>
    <property type="match status" value="1"/>
</dbReference>
<evidence type="ECO:0000313" key="8">
    <source>
        <dbReference type="Proteomes" id="UP001296923"/>
    </source>
</evidence>
<sequence length="429" mass="48178">MNSLKGDIIKLIKTGFFHIFTSQVINKILLFSTVLILVRIVSKTDYGIYSYSNNIVSMFLLLNGLGAVSGLLQFGSENRKNPDKLLAYSQFARKVGIMASLFISLLISLYAIFIDTNIEGVTTLLLLMSFLPLTQYLYSYIEIGFRIRLQNKLFSMLSILNSVLVLIFTLIGATLFGITGVVVCQYIGFFLSILFAMFIANRKGHLKNTTLKLTYKEKKQFVKLSFISSLSNAISQMLYLIDVLIIGIIIQSTLVIASYKTATVIPFAILFIPMAIITYIYPYFASHNNDREWIRSNYLKLIKGLILLNGIISIGMYIGAPWIIGFLFGDEYMSAVEPFRVLAIGYFIAATFRIPSGNVLVTLRRVSFNFYNALISGIFNVILNVLLISKFGSIGAAYSTVGVYIISSLISTIYLYKILYKDKKILPEI</sequence>